<reference evidence="2" key="1">
    <citation type="submission" date="2016-01" db="EMBL/GenBank/DDBJ databases">
        <authorList>
            <person name="Peeters C."/>
        </authorList>
    </citation>
    <scope>NUCLEOTIDE SEQUENCE [LARGE SCALE GENOMIC DNA]</scope>
    <source>
        <strain evidence="2">LMG 22940</strain>
    </source>
</reference>
<feature type="compositionally biased region" description="Basic and acidic residues" evidence="1">
    <location>
        <begin position="106"/>
        <end position="117"/>
    </location>
</feature>
<sequence length="125" mass="13837">MFRALNRGHSAEFNAVTVQRMREGYGVNPPARELRMSPRTLRNWLKASEFGKLTGPGAMTATPEQISAIRCCGVVRLERALERANTFDPDLDLVAGIDELVVRHTDSSGRAGQDHVARVQRHPAT</sequence>
<name>A0A158K2P3_9BURK</name>
<evidence type="ECO:0000313" key="3">
    <source>
        <dbReference type="Proteomes" id="UP000054770"/>
    </source>
</evidence>
<dbReference type="InterPro" id="IPR009057">
    <property type="entry name" value="Homeodomain-like_sf"/>
</dbReference>
<proteinExistence type="predicted"/>
<dbReference type="SUPFAM" id="SSF46689">
    <property type="entry name" value="Homeodomain-like"/>
    <property type="match status" value="1"/>
</dbReference>
<dbReference type="AlphaFoldDB" id="A0A158K2P3"/>
<comment type="caution">
    <text evidence="2">The sequence shown here is derived from an EMBL/GenBank/DDBJ whole genome shotgun (WGS) entry which is preliminary data.</text>
</comment>
<evidence type="ECO:0000256" key="1">
    <source>
        <dbReference type="SAM" id="MobiDB-lite"/>
    </source>
</evidence>
<keyword evidence="3" id="KW-1185">Reference proteome</keyword>
<dbReference type="EMBL" id="FCON02000060">
    <property type="protein sequence ID" value="SAL75454.1"/>
    <property type="molecule type" value="Genomic_DNA"/>
</dbReference>
<protein>
    <submittedName>
        <fullName evidence="2">Transposase</fullName>
    </submittedName>
</protein>
<dbReference type="Proteomes" id="UP000054770">
    <property type="component" value="Unassembled WGS sequence"/>
</dbReference>
<gene>
    <name evidence="2" type="ORF">AWB68_04776</name>
</gene>
<feature type="region of interest" description="Disordered" evidence="1">
    <location>
        <begin position="106"/>
        <end position="125"/>
    </location>
</feature>
<accession>A0A158K2P3</accession>
<organism evidence="2 3">
    <name type="scientific">Caballeronia choica</name>
    <dbReference type="NCBI Taxonomy" id="326476"/>
    <lineage>
        <taxon>Bacteria</taxon>
        <taxon>Pseudomonadati</taxon>
        <taxon>Pseudomonadota</taxon>
        <taxon>Betaproteobacteria</taxon>
        <taxon>Burkholderiales</taxon>
        <taxon>Burkholderiaceae</taxon>
        <taxon>Caballeronia</taxon>
    </lineage>
</organism>
<evidence type="ECO:0000313" key="2">
    <source>
        <dbReference type="EMBL" id="SAL75454.1"/>
    </source>
</evidence>